<dbReference type="Proteomes" id="UP001500618">
    <property type="component" value="Unassembled WGS sequence"/>
</dbReference>
<protein>
    <submittedName>
        <fullName evidence="2">Helix-turn-helix transcriptional regulator</fullName>
    </submittedName>
</protein>
<sequence length="283" mass="32074">MDDVDRPQLADFLRHRREALQPEDVGLPKGPRRRTAGLRREEVAGLTGMSTDYYCRLDQQRGPRPSEQMLTALARGLRLTVDERDHLFRLAGHGTPARARRSDHVSPALMRVLDRLDDTPAAVISDLAETLAQNRLAVALLGDRLRFTGLARSGAYRWFTDPTERLSFPSSDHANHSRFVVANLRSALSRGPDDRVVELVDRLRTDSREFAELWEQHEVAFRSERHKRIIHPELGMIELDCQVLFTEGRDQALLVFTASPGTDGYQKLQLLSVIGSQRLNPAR</sequence>
<dbReference type="Gene3D" id="3.30.450.180">
    <property type="match status" value="1"/>
</dbReference>
<reference evidence="2 3" key="1">
    <citation type="journal article" date="2019" name="Int. J. Syst. Evol. Microbiol.">
        <title>The Global Catalogue of Microorganisms (GCM) 10K type strain sequencing project: providing services to taxonomists for standard genome sequencing and annotation.</title>
        <authorList>
            <consortium name="The Broad Institute Genomics Platform"/>
            <consortium name="The Broad Institute Genome Sequencing Center for Infectious Disease"/>
            <person name="Wu L."/>
            <person name="Ma J."/>
        </authorList>
    </citation>
    <scope>NUCLEOTIDE SEQUENCE [LARGE SCALE GENOMIC DNA]</scope>
    <source>
        <strain evidence="2 3">JCM 14718</strain>
    </source>
</reference>
<dbReference type="Gene3D" id="1.10.260.40">
    <property type="entry name" value="lambda repressor-like DNA-binding domains"/>
    <property type="match status" value="1"/>
</dbReference>
<dbReference type="EMBL" id="BAAANY010000036">
    <property type="protein sequence ID" value="GAA1710267.1"/>
    <property type="molecule type" value="Genomic_DNA"/>
</dbReference>
<dbReference type="InterPro" id="IPR001387">
    <property type="entry name" value="Cro/C1-type_HTH"/>
</dbReference>
<keyword evidence="3" id="KW-1185">Reference proteome</keyword>
<comment type="caution">
    <text evidence="2">The sequence shown here is derived from an EMBL/GenBank/DDBJ whole genome shotgun (WGS) entry which is preliminary data.</text>
</comment>
<dbReference type="CDD" id="cd00093">
    <property type="entry name" value="HTH_XRE"/>
    <property type="match status" value="1"/>
</dbReference>
<evidence type="ECO:0000313" key="3">
    <source>
        <dbReference type="Proteomes" id="UP001500618"/>
    </source>
</evidence>
<proteinExistence type="predicted"/>
<dbReference type="InterPro" id="IPR041413">
    <property type="entry name" value="MLTR_LBD"/>
</dbReference>
<dbReference type="RefSeq" id="WP_344314388.1">
    <property type="nucleotide sequence ID" value="NZ_BAAANY010000036.1"/>
</dbReference>
<dbReference type="PANTHER" id="PTHR35010:SF2">
    <property type="entry name" value="BLL4672 PROTEIN"/>
    <property type="match status" value="1"/>
</dbReference>
<accession>A0ABN2IRF0</accession>
<dbReference type="Pfam" id="PF13560">
    <property type="entry name" value="HTH_31"/>
    <property type="match status" value="1"/>
</dbReference>
<dbReference type="InterPro" id="IPR010982">
    <property type="entry name" value="Lambda_DNA-bd_dom_sf"/>
</dbReference>
<evidence type="ECO:0000313" key="2">
    <source>
        <dbReference type="EMBL" id="GAA1710267.1"/>
    </source>
</evidence>
<dbReference type="PANTHER" id="PTHR35010">
    <property type="entry name" value="BLL4672 PROTEIN-RELATED"/>
    <property type="match status" value="1"/>
</dbReference>
<dbReference type="SUPFAM" id="SSF47413">
    <property type="entry name" value="lambda repressor-like DNA-binding domains"/>
    <property type="match status" value="1"/>
</dbReference>
<evidence type="ECO:0000259" key="1">
    <source>
        <dbReference type="Pfam" id="PF17765"/>
    </source>
</evidence>
<gene>
    <name evidence="2" type="ORF">GCM10009765_69480</name>
</gene>
<dbReference type="Pfam" id="PF17765">
    <property type="entry name" value="MLTR_LBD"/>
    <property type="match status" value="1"/>
</dbReference>
<name>A0ABN2IRF0_9ACTN</name>
<organism evidence="2 3">
    <name type="scientific">Fodinicola feengrottensis</name>
    <dbReference type="NCBI Taxonomy" id="435914"/>
    <lineage>
        <taxon>Bacteria</taxon>
        <taxon>Bacillati</taxon>
        <taxon>Actinomycetota</taxon>
        <taxon>Actinomycetes</taxon>
        <taxon>Mycobacteriales</taxon>
        <taxon>Fodinicola</taxon>
    </lineage>
</organism>
<feature type="domain" description="MmyB-like transcription regulator ligand binding" evidence="1">
    <location>
        <begin position="105"/>
        <end position="271"/>
    </location>
</feature>